<comment type="caution">
    <text evidence="9">The sequence shown here is derived from an EMBL/GenBank/DDBJ whole genome shotgun (WGS) entry which is preliminary data.</text>
</comment>
<reference evidence="9 10" key="1">
    <citation type="journal article" date="2019" name="bioRxiv">
        <title>Bacteria contribute to plant secondary compound degradation in a generalist herbivore system.</title>
        <authorList>
            <person name="Francoeur C.B."/>
            <person name="Khadempour L."/>
            <person name="Moreira-Soto R.D."/>
            <person name="Gotting K."/>
            <person name="Book A.J."/>
            <person name="Pinto-Tomas A.A."/>
            <person name="Keefover-Ring K."/>
            <person name="Currie C.R."/>
        </authorList>
    </citation>
    <scope>NUCLEOTIDE SEQUENCE [LARGE SCALE GENOMIC DNA]</scope>
    <source>
        <strain evidence="9">Acro-835</strain>
    </source>
</reference>
<dbReference type="InterPro" id="IPR006306">
    <property type="entry name" value="T3SS_HrpO"/>
</dbReference>
<evidence type="ECO:0000256" key="8">
    <source>
        <dbReference type="SAM" id="Phobius"/>
    </source>
</evidence>
<evidence type="ECO:0000256" key="2">
    <source>
        <dbReference type="ARBA" id="ARBA00006156"/>
    </source>
</evidence>
<evidence type="ECO:0000313" key="9">
    <source>
        <dbReference type="EMBL" id="NIF23294.1"/>
    </source>
</evidence>
<dbReference type="NCBIfam" id="TIGR01403">
    <property type="entry name" value="fliQ_rel_III"/>
    <property type="match status" value="1"/>
</dbReference>
<evidence type="ECO:0000256" key="5">
    <source>
        <dbReference type="ARBA" id="ARBA00022989"/>
    </source>
</evidence>
<dbReference type="PRINTS" id="PR00952">
    <property type="entry name" value="TYPE3IMQPROT"/>
</dbReference>
<proteinExistence type="inferred from homology"/>
<sequence>MQLFDLISTGLWLVVSLSLPVISVTVIIGIVISLIQAMMQIQDQALPFFLKLVSASLTLYYSASWYKEELTEYTKKILEFIAYQ</sequence>
<evidence type="ECO:0000256" key="1">
    <source>
        <dbReference type="ARBA" id="ARBA00004651"/>
    </source>
</evidence>
<keyword evidence="10" id="KW-1185">Reference proteome</keyword>
<evidence type="ECO:0000313" key="10">
    <source>
        <dbReference type="Proteomes" id="UP001515683"/>
    </source>
</evidence>
<keyword evidence="5 8" id="KW-1133">Transmembrane helix</keyword>
<dbReference type="EMBL" id="VWXF01000007">
    <property type="protein sequence ID" value="NIF23294.1"/>
    <property type="molecule type" value="Genomic_DNA"/>
</dbReference>
<keyword evidence="6" id="KW-0843">Virulence</keyword>
<keyword evidence="3" id="KW-1003">Cell membrane</keyword>
<organism evidence="9 10">
    <name type="scientific">Candidatus Pantoea multigeneris</name>
    <dbReference type="NCBI Taxonomy" id="2608357"/>
    <lineage>
        <taxon>Bacteria</taxon>
        <taxon>Pseudomonadati</taxon>
        <taxon>Pseudomonadota</taxon>
        <taxon>Gammaproteobacteria</taxon>
        <taxon>Enterobacterales</taxon>
        <taxon>Erwiniaceae</taxon>
        <taxon>Pantoea</taxon>
    </lineage>
</organism>
<evidence type="ECO:0000256" key="6">
    <source>
        <dbReference type="ARBA" id="ARBA00023026"/>
    </source>
</evidence>
<gene>
    <name evidence="9" type="ORF">F3J40_17055</name>
</gene>
<dbReference type="InterPro" id="IPR002191">
    <property type="entry name" value="Bac_export_3"/>
</dbReference>
<keyword evidence="4 8" id="KW-0812">Transmembrane</keyword>
<dbReference type="Proteomes" id="UP001515683">
    <property type="component" value="Unassembled WGS sequence"/>
</dbReference>
<feature type="transmembrane region" description="Helical" evidence="8">
    <location>
        <begin position="12"/>
        <end position="36"/>
    </location>
</feature>
<dbReference type="RefSeq" id="WP_167016480.1">
    <property type="nucleotide sequence ID" value="NZ_VWXF01000007.1"/>
</dbReference>
<comment type="similarity">
    <text evidence="2">Belongs to the FliQ/MopD/SpaQ family.</text>
</comment>
<accession>A0ABX0RIR2</accession>
<name>A0ABX0RIR2_9GAMM</name>
<evidence type="ECO:0000256" key="4">
    <source>
        <dbReference type="ARBA" id="ARBA00022692"/>
    </source>
</evidence>
<dbReference type="Pfam" id="PF01313">
    <property type="entry name" value="Bac_export_3"/>
    <property type="match status" value="1"/>
</dbReference>
<evidence type="ECO:0000256" key="7">
    <source>
        <dbReference type="ARBA" id="ARBA00023136"/>
    </source>
</evidence>
<comment type="subcellular location">
    <subcellularLocation>
        <location evidence="1">Cell membrane</location>
        <topology evidence="1">Multi-pass membrane protein</topology>
    </subcellularLocation>
</comment>
<keyword evidence="7 8" id="KW-0472">Membrane</keyword>
<dbReference type="PANTHER" id="PTHR34040">
    <property type="entry name" value="FLAGELLAR BIOSYNTHETIC PROTEIN FLIQ"/>
    <property type="match status" value="1"/>
</dbReference>
<protein>
    <submittedName>
        <fullName evidence="9">EscS/YscS/HrcS family type III secretion system export apparatus protein</fullName>
    </submittedName>
</protein>
<dbReference type="PANTHER" id="PTHR34040:SF7">
    <property type="entry name" value="SURFACE PRESENTATION OF ANTIGENS PROTEIN SPAQ"/>
    <property type="match status" value="1"/>
</dbReference>
<evidence type="ECO:0000256" key="3">
    <source>
        <dbReference type="ARBA" id="ARBA00022475"/>
    </source>
</evidence>